<name>A0A5B7EZZ9_PORTR</name>
<accession>A0A5B7EZZ9</accession>
<keyword evidence="2" id="KW-1185">Reference proteome</keyword>
<dbReference type="AlphaFoldDB" id="A0A5B7EZZ9"/>
<reference evidence="1 2" key="1">
    <citation type="submission" date="2019-05" db="EMBL/GenBank/DDBJ databases">
        <title>Another draft genome of Portunus trituberculatus and its Hox gene families provides insights of decapod evolution.</title>
        <authorList>
            <person name="Jeong J.-H."/>
            <person name="Song I."/>
            <person name="Kim S."/>
            <person name="Choi T."/>
            <person name="Kim D."/>
            <person name="Ryu S."/>
            <person name="Kim W."/>
        </authorList>
    </citation>
    <scope>NUCLEOTIDE SEQUENCE [LARGE SCALE GENOMIC DNA]</scope>
    <source>
        <tissue evidence="1">Muscle</tissue>
    </source>
</reference>
<proteinExistence type="predicted"/>
<gene>
    <name evidence="1" type="ORF">E2C01_033867</name>
</gene>
<evidence type="ECO:0000313" key="2">
    <source>
        <dbReference type="Proteomes" id="UP000324222"/>
    </source>
</evidence>
<dbReference type="EMBL" id="VSRR010004649">
    <property type="protein sequence ID" value="MPC40311.1"/>
    <property type="molecule type" value="Genomic_DNA"/>
</dbReference>
<organism evidence="1 2">
    <name type="scientific">Portunus trituberculatus</name>
    <name type="common">Swimming crab</name>
    <name type="synonym">Neptunus trituberculatus</name>
    <dbReference type="NCBI Taxonomy" id="210409"/>
    <lineage>
        <taxon>Eukaryota</taxon>
        <taxon>Metazoa</taxon>
        <taxon>Ecdysozoa</taxon>
        <taxon>Arthropoda</taxon>
        <taxon>Crustacea</taxon>
        <taxon>Multicrustacea</taxon>
        <taxon>Malacostraca</taxon>
        <taxon>Eumalacostraca</taxon>
        <taxon>Eucarida</taxon>
        <taxon>Decapoda</taxon>
        <taxon>Pleocyemata</taxon>
        <taxon>Brachyura</taxon>
        <taxon>Eubrachyura</taxon>
        <taxon>Portunoidea</taxon>
        <taxon>Portunidae</taxon>
        <taxon>Portuninae</taxon>
        <taxon>Portunus</taxon>
    </lineage>
</organism>
<protein>
    <submittedName>
        <fullName evidence="1">Uncharacterized protein</fullName>
    </submittedName>
</protein>
<sequence>METRHGTQGCKDFQKHTLEPDCSQRWRLTEPQLVPVNLPCGLRSDKISKLTIAHIYHLYRNGDQVLACVIPASENTQQKDKKEVTRIRKNLPDIHILTDPPKNWSPSSPSQRTLTAHSNLPQLRKKEYHLHRFLPRSVPRDSHRRIASRDEGVSGFYCLVKLQEVAALRDEAAGKREF</sequence>
<evidence type="ECO:0000313" key="1">
    <source>
        <dbReference type="EMBL" id="MPC40311.1"/>
    </source>
</evidence>
<dbReference type="Proteomes" id="UP000324222">
    <property type="component" value="Unassembled WGS sequence"/>
</dbReference>
<comment type="caution">
    <text evidence="1">The sequence shown here is derived from an EMBL/GenBank/DDBJ whole genome shotgun (WGS) entry which is preliminary data.</text>
</comment>